<feature type="domain" description="Atos-like conserved" evidence="3">
    <location>
        <begin position="1123"/>
        <end position="1182"/>
    </location>
</feature>
<feature type="region of interest" description="Disordered" evidence="2">
    <location>
        <begin position="504"/>
        <end position="532"/>
    </location>
</feature>
<dbReference type="PANTHER" id="PTHR13199">
    <property type="entry name" value="GH03947P"/>
    <property type="match status" value="1"/>
</dbReference>
<organism evidence="4 5">
    <name type="scientific">Polypedilum vanderplanki</name>
    <name type="common">Sleeping chironomid midge</name>
    <dbReference type="NCBI Taxonomy" id="319348"/>
    <lineage>
        <taxon>Eukaryota</taxon>
        <taxon>Metazoa</taxon>
        <taxon>Ecdysozoa</taxon>
        <taxon>Arthropoda</taxon>
        <taxon>Hexapoda</taxon>
        <taxon>Insecta</taxon>
        <taxon>Pterygota</taxon>
        <taxon>Neoptera</taxon>
        <taxon>Endopterygota</taxon>
        <taxon>Diptera</taxon>
        <taxon>Nematocera</taxon>
        <taxon>Chironomoidea</taxon>
        <taxon>Chironomidae</taxon>
        <taxon>Chironominae</taxon>
        <taxon>Polypedilum</taxon>
        <taxon>Polypedilum</taxon>
    </lineage>
</organism>
<sequence>MHSGSGRQKSAVSVYVGIASLVLEGRVLCGDDDDENFLGVINPSQHVLNEIDPERSASPNATGTSTTTGNARHNRISEKLMLLRQFPGTSKDDVTVAVPVNSRDECDYERQPRLHHVASAREFQRNPRLTSISSSSSALNSSSAAASVLHEIDVDWNDISLILNGLDSLINVPSFPLKLTNATPTPTSSFRVSSASVPIAQETSSMKLFKTKLQQQEKLCSSPTSSLLSKGTSKPKQGPHCEKFLKKIGLLKVDSPAESEADHLCNHSNGSCRRWQFHLKKLLQVLSKAEDACIEVYLGPENNAILLEQWILTLTDRPSSSTMTIQALCSAIRSQMYFSQISSWIDLLKKAFIDGDLSVKDQMPSLFSHEIMQNPRLKKNLQTMQVDLDILFRIRAYDGTSYFLEKPNVHNFPDTIVSDGMAICVCLKSLPRLEKIPTLNTEKAHLNGFSCDNRIKSSSPVAGSSRHILNDRMIFSPCHEKGKHVCCKEDEEDDDESNLLITSHQEKLSTTTTDLSSSSSSSSSSSISALTHRERQLLKYKKRLMKRDKQKKKQQEATIDGKFLNTADINMSQVPLYETGSIANDKKLNDAHNKINGSAVEEEKDGNPTAIIDTISKHALKTSTQLSIATQTEFNDTTLLLSSFSSSLINTMMSKQQCDSCGNQLQCLNCDKVKLTINNNKFNDNNQMATSQLSISSTTSANSLSAATGTMIGKKSDLLLQAIQRTANAHGENGHDDVNERKLAEEKKSGVVVLRDNFNDNIFSSTKMYNKRDSLLVKADINTMSDNCDNSSTIATNNNNNIESFSTPNSESADCRLCKRQKTKHTPSMNIVGSNHNNSVVVGSSSTNYRRTMSECMVGMSPDNDDDDIFKSNEGMSSYLSSLTMHNCDDLQILSSEDDYNKIFSYGELKSYRRAFSEDVINQLPNEFENGIEKCTNDDDECILIKCHHTSKCNPSPVHKLTPNVTLQGFDRDASSMAIQSKNLNQKIPKINLSHIFNKIQQETSPQNDSGIGHETVIDFSPTSDDNVFIFNSPVKSYPPTMQLPAPRPCSSIINKRRSRHISDRSSISISEFCSDEDEEIVTATKCMPDKMQLPSSSKISSLYKKFVSKTQTAFNKFSKLPMLSTIEENLLHNRFQPKATVEGFKLLLGASGNFCPTQLTIPGQTYFYEFQGMKHLSTPYVCEFRLARKYSIPRFGTVQATLLNPQGTVVRMFFIQYDYRDMPAMSQTFVRQRVLALDEHISQKNAEQMSTSEQMKHLRYVINLRFQTGRSNRLCLHTDIKLVISRRTEFDTAAAHAKNSLESPNDLKTIIISPENPKFSSRIDRN</sequence>
<dbReference type="PANTHER" id="PTHR13199:SF11">
    <property type="entry name" value="PROTEIN ATOSSA"/>
    <property type="match status" value="1"/>
</dbReference>
<reference evidence="4" key="1">
    <citation type="submission" date="2021-03" db="EMBL/GenBank/DDBJ databases">
        <title>Chromosome level genome of the anhydrobiotic midge Polypedilum vanderplanki.</title>
        <authorList>
            <person name="Yoshida Y."/>
            <person name="Kikawada T."/>
            <person name="Gusev O."/>
        </authorList>
    </citation>
    <scope>NUCLEOTIDE SEQUENCE</scope>
    <source>
        <strain evidence="4">NIAS01</strain>
        <tissue evidence="4">Whole body or cell culture</tissue>
    </source>
</reference>
<dbReference type="EMBL" id="JADBJN010000001">
    <property type="protein sequence ID" value="KAG5682970.1"/>
    <property type="molecule type" value="Genomic_DNA"/>
</dbReference>
<accession>A0A9J6CL43</accession>
<evidence type="ECO:0000259" key="3">
    <source>
        <dbReference type="SMART" id="SM01177"/>
    </source>
</evidence>
<evidence type="ECO:0000313" key="4">
    <source>
        <dbReference type="EMBL" id="KAG5682970.1"/>
    </source>
</evidence>
<comment type="similarity">
    <text evidence="1">Belongs to the ATOS family.</text>
</comment>
<keyword evidence="5" id="KW-1185">Reference proteome</keyword>
<name>A0A9J6CL43_POLVA</name>
<dbReference type="InterPro" id="IPR033473">
    <property type="entry name" value="Atos-like_C"/>
</dbReference>
<evidence type="ECO:0000313" key="5">
    <source>
        <dbReference type="Proteomes" id="UP001107558"/>
    </source>
</evidence>
<proteinExistence type="inferred from homology"/>
<dbReference type="Proteomes" id="UP001107558">
    <property type="component" value="Chromosome 1"/>
</dbReference>
<protein>
    <recommendedName>
        <fullName evidence="3">Atos-like conserved domain-containing protein</fullName>
    </recommendedName>
</protein>
<dbReference type="OrthoDB" id="8625101at2759"/>
<dbReference type="Pfam" id="PF13889">
    <property type="entry name" value="Chromosome_seg"/>
    <property type="match status" value="1"/>
</dbReference>
<comment type="caution">
    <text evidence="4">The sequence shown here is derived from an EMBL/GenBank/DDBJ whole genome shotgun (WGS) entry which is preliminary data.</text>
</comment>
<feature type="region of interest" description="Disordered" evidence="2">
    <location>
        <begin position="49"/>
        <end position="74"/>
    </location>
</feature>
<gene>
    <name evidence="4" type="ORF">PVAND_012285</name>
</gene>
<dbReference type="SMART" id="SM01177">
    <property type="entry name" value="DUF4210"/>
    <property type="match status" value="1"/>
</dbReference>
<feature type="compositionally biased region" description="Low complexity" evidence="2">
    <location>
        <begin position="56"/>
        <end position="71"/>
    </location>
</feature>
<feature type="compositionally biased region" description="Low complexity" evidence="2">
    <location>
        <begin position="508"/>
        <end position="530"/>
    </location>
</feature>
<evidence type="ECO:0000256" key="2">
    <source>
        <dbReference type="SAM" id="MobiDB-lite"/>
    </source>
</evidence>
<evidence type="ECO:0000256" key="1">
    <source>
        <dbReference type="ARBA" id="ARBA00034497"/>
    </source>
</evidence>
<dbReference type="InterPro" id="IPR025261">
    <property type="entry name" value="Atos-like_cons_dom"/>
</dbReference>
<dbReference type="InterPro" id="IPR051506">
    <property type="entry name" value="ATOS_Transcription_Regulators"/>
</dbReference>